<dbReference type="PROSITE" id="PS51387">
    <property type="entry name" value="FAD_PCMH"/>
    <property type="match status" value="1"/>
</dbReference>
<feature type="domain" description="FAD-binding PCMH-type" evidence="3">
    <location>
        <begin position="167"/>
        <end position="350"/>
    </location>
</feature>
<evidence type="ECO:0000259" key="3">
    <source>
        <dbReference type="PROSITE" id="PS51387"/>
    </source>
</evidence>
<dbReference type="Pfam" id="PF01565">
    <property type="entry name" value="FAD_binding_4"/>
    <property type="match status" value="1"/>
</dbReference>
<dbReference type="GO" id="GO:0016491">
    <property type="term" value="F:oxidoreductase activity"/>
    <property type="evidence" value="ECO:0007669"/>
    <property type="project" value="UniProtKB-KW"/>
</dbReference>
<comment type="caution">
    <text evidence="4">The sequence shown here is derived from an EMBL/GenBank/DDBJ whole genome shotgun (WGS) entry which is preliminary data.</text>
</comment>
<protein>
    <recommendedName>
        <fullName evidence="3">FAD-binding PCMH-type domain-containing protein</fullName>
    </recommendedName>
</protein>
<name>A0AAN6RHR6_9PLEO</name>
<dbReference type="InterPro" id="IPR036318">
    <property type="entry name" value="FAD-bd_PCMH-like_sf"/>
</dbReference>
<dbReference type="EMBL" id="WVTA01000004">
    <property type="protein sequence ID" value="KAK3213740.1"/>
    <property type="molecule type" value="Genomic_DNA"/>
</dbReference>
<dbReference type="PANTHER" id="PTHR13878">
    <property type="entry name" value="GULONOLACTONE OXIDASE"/>
    <property type="match status" value="1"/>
</dbReference>
<accession>A0AAN6RHR6</accession>
<evidence type="ECO:0000256" key="2">
    <source>
        <dbReference type="ARBA" id="ARBA00023002"/>
    </source>
</evidence>
<dbReference type="InterPro" id="IPR006094">
    <property type="entry name" value="Oxid_FAD_bind_N"/>
</dbReference>
<keyword evidence="5" id="KW-1185">Reference proteome</keyword>
<evidence type="ECO:0000256" key="1">
    <source>
        <dbReference type="ARBA" id="ARBA00005466"/>
    </source>
</evidence>
<evidence type="ECO:0000313" key="4">
    <source>
        <dbReference type="EMBL" id="KAK3213740.1"/>
    </source>
</evidence>
<dbReference type="InterPro" id="IPR016166">
    <property type="entry name" value="FAD-bd_PCMH"/>
</dbReference>
<dbReference type="InterPro" id="IPR050432">
    <property type="entry name" value="FAD-linked_Oxidoreductases_BP"/>
</dbReference>
<dbReference type="GO" id="GO:0071949">
    <property type="term" value="F:FAD binding"/>
    <property type="evidence" value="ECO:0007669"/>
    <property type="project" value="InterPro"/>
</dbReference>
<dbReference type="Pfam" id="PF08031">
    <property type="entry name" value="BBE"/>
    <property type="match status" value="1"/>
</dbReference>
<evidence type="ECO:0000313" key="5">
    <source>
        <dbReference type="Proteomes" id="UP001280581"/>
    </source>
</evidence>
<gene>
    <name evidence="4" type="ORF">GRF29_28g841962</name>
</gene>
<reference evidence="4 5" key="1">
    <citation type="submission" date="2021-02" db="EMBL/GenBank/DDBJ databases">
        <title>Genome assembly of Pseudopithomyces chartarum.</title>
        <authorList>
            <person name="Jauregui R."/>
            <person name="Singh J."/>
            <person name="Voisey C."/>
        </authorList>
    </citation>
    <scope>NUCLEOTIDE SEQUENCE [LARGE SCALE GENOMIC DNA]</scope>
    <source>
        <strain evidence="4 5">AGR01</strain>
    </source>
</reference>
<dbReference type="AlphaFoldDB" id="A0AAN6RHR6"/>
<comment type="similarity">
    <text evidence="1">Belongs to the oxygen-dependent FAD-linked oxidoreductase family.</text>
</comment>
<dbReference type="SUPFAM" id="SSF56176">
    <property type="entry name" value="FAD-binding/transporter-associated domain-like"/>
    <property type="match status" value="1"/>
</dbReference>
<dbReference type="Proteomes" id="UP001280581">
    <property type="component" value="Unassembled WGS sequence"/>
</dbReference>
<proteinExistence type="inferred from homology"/>
<keyword evidence="2" id="KW-0560">Oxidoreductase</keyword>
<dbReference type="Gene3D" id="3.30.465.10">
    <property type="match status" value="2"/>
</dbReference>
<sequence length="631" mass="69482">MGYNQRWASLGSKESSCYIREEETISVARKHVKKSLTWPIVCSGILLACFLLFQAIDTPVVTTHDNTSKRFNYTCLPSQQCWPNPGEWAAFNRTLNGNLKLTVPWAQPCYTESAEGCQEVRDMYMNSTARTSRYGAMEFLDWEQCGQSSCMLNSLVPSTPVHGSTCSLGRLSTYHVEAHSTEDIKSTLKFVRAHDLRLSIKNSGHDYFGRSNAANSLAIWTRNMRNIEYHREFQPRGCATTYKNVGEVGAGISAQEAWEFFEPLGMLVTVGAVGSVGIAGGFGQGGGHGPLGPSYGLMVDNAIEFDVITADGQARTINACNDPDLFWAMRGGGGGTFAILTSYKFQLHPSVPLNVFSFQANFSIPEGQLDITQSAVHRDILRALASNQSTLASYGIAGYNFILPDHMVSLQILPSTDAEQIKNVTSNLRKFLADYPGLEITENTYHTFPKFSDWHKFTETPAIARNGPVGLGIVESGRFLPKRLFSTPESIEKVVDAVLTAMQFSLTNRGGGAAQLYATGPLNQPDNSKTGVNPAWRDAMWEVIMGGSWTSATSGSVRSQIRNTISASIEPFKVLTPGGGCYMNEGDWTEESWEQTFFGSNYDKLLRVKKAYDPSGLFNCWKCVGWSGYEE</sequence>
<dbReference type="PANTHER" id="PTHR13878:SF91">
    <property type="entry name" value="FAD BINDING DOMAIN PROTEIN (AFU_ORTHOLOGUE AFUA_6G12070)-RELATED"/>
    <property type="match status" value="1"/>
</dbReference>
<organism evidence="4 5">
    <name type="scientific">Pseudopithomyces chartarum</name>
    <dbReference type="NCBI Taxonomy" id="1892770"/>
    <lineage>
        <taxon>Eukaryota</taxon>
        <taxon>Fungi</taxon>
        <taxon>Dikarya</taxon>
        <taxon>Ascomycota</taxon>
        <taxon>Pezizomycotina</taxon>
        <taxon>Dothideomycetes</taxon>
        <taxon>Pleosporomycetidae</taxon>
        <taxon>Pleosporales</taxon>
        <taxon>Massarineae</taxon>
        <taxon>Didymosphaeriaceae</taxon>
        <taxon>Pseudopithomyces</taxon>
    </lineage>
</organism>
<dbReference type="InterPro" id="IPR012951">
    <property type="entry name" value="BBE"/>
</dbReference>
<dbReference type="InterPro" id="IPR016169">
    <property type="entry name" value="FAD-bd_PCMH_sub2"/>
</dbReference>